<accession>A0A7W3XTC8</accession>
<name>A0A7W3XTC8_9BACL</name>
<keyword evidence="2" id="KW-1185">Reference proteome</keyword>
<dbReference type="AlphaFoldDB" id="A0A7W3XTC8"/>
<reference evidence="1 2" key="1">
    <citation type="submission" date="2020-08" db="EMBL/GenBank/DDBJ databases">
        <title>Genomic Encyclopedia of Type Strains, Phase III (KMG-III): the genomes of soil and plant-associated and newly described type strains.</title>
        <authorList>
            <person name="Whitman W."/>
        </authorList>
    </citation>
    <scope>NUCLEOTIDE SEQUENCE [LARGE SCALE GENOMIC DNA]</scope>
    <source>
        <strain evidence="1 2">CECT 8693</strain>
    </source>
</reference>
<organism evidence="1 2">
    <name type="scientific">Fontibacillus solani</name>
    <dbReference type="NCBI Taxonomy" id="1572857"/>
    <lineage>
        <taxon>Bacteria</taxon>
        <taxon>Bacillati</taxon>
        <taxon>Bacillota</taxon>
        <taxon>Bacilli</taxon>
        <taxon>Bacillales</taxon>
        <taxon>Paenibacillaceae</taxon>
        <taxon>Fontibacillus</taxon>
    </lineage>
</organism>
<proteinExistence type="predicted"/>
<dbReference type="EMBL" id="JACJIP010000034">
    <property type="protein sequence ID" value="MBA9087662.1"/>
    <property type="molecule type" value="Genomic_DNA"/>
</dbReference>
<gene>
    <name evidence="1" type="ORF">FHR92_004147</name>
</gene>
<sequence length="203" mass="23011">MFHPGNCVLEKKNSIAPAALNVLRPPVCLIPKRSFALGGTYPLGQTLAGYGAYDLHSRTLTVFDEARSLRLCLSSFGVRAGYTTPLFFRLLATKKKNSWAYTHPGFLLQSVTSFHWLGLTRYYETIRHLAILRLGFPFRLYLPYLVCVYTKETTRLPSVICTFCSIHPDPNHVDEPYKSFPFVCFPVGYTLVYKFPRFLGGSP</sequence>
<evidence type="ECO:0000313" key="1">
    <source>
        <dbReference type="EMBL" id="MBA9087662.1"/>
    </source>
</evidence>
<dbReference type="Proteomes" id="UP000567067">
    <property type="component" value="Unassembled WGS sequence"/>
</dbReference>
<protein>
    <submittedName>
        <fullName evidence="1">Uncharacterized protein</fullName>
    </submittedName>
</protein>
<evidence type="ECO:0000313" key="2">
    <source>
        <dbReference type="Proteomes" id="UP000567067"/>
    </source>
</evidence>
<comment type="caution">
    <text evidence="1">The sequence shown here is derived from an EMBL/GenBank/DDBJ whole genome shotgun (WGS) entry which is preliminary data.</text>
</comment>